<evidence type="ECO:0000256" key="1">
    <source>
        <dbReference type="ARBA" id="ARBA00004370"/>
    </source>
</evidence>
<comment type="caution">
    <text evidence="7">The sequence shown here is derived from an EMBL/GenBank/DDBJ whole genome shotgun (WGS) entry which is preliminary data.</text>
</comment>
<keyword evidence="3 5" id="KW-1133">Transmembrane helix</keyword>
<comment type="subcellular location">
    <subcellularLocation>
        <location evidence="1">Membrane</location>
    </subcellularLocation>
</comment>
<feature type="transmembrane region" description="Helical" evidence="5">
    <location>
        <begin position="249"/>
        <end position="276"/>
    </location>
</feature>
<dbReference type="PROSITE" id="PS50262">
    <property type="entry name" value="G_PROTEIN_RECEP_F1_2"/>
    <property type="match status" value="1"/>
</dbReference>
<evidence type="ECO:0000256" key="3">
    <source>
        <dbReference type="ARBA" id="ARBA00022989"/>
    </source>
</evidence>
<name>A0A8B6FM04_MYTGA</name>
<dbReference type="GO" id="GO:0016020">
    <property type="term" value="C:membrane"/>
    <property type="evidence" value="ECO:0007669"/>
    <property type="project" value="UniProtKB-SubCell"/>
</dbReference>
<feature type="transmembrane region" description="Helical" evidence="5">
    <location>
        <begin position="56"/>
        <end position="82"/>
    </location>
</feature>
<keyword evidence="2 5" id="KW-0812">Transmembrane</keyword>
<organism evidence="7 8">
    <name type="scientific">Mytilus galloprovincialis</name>
    <name type="common">Mediterranean mussel</name>
    <dbReference type="NCBI Taxonomy" id="29158"/>
    <lineage>
        <taxon>Eukaryota</taxon>
        <taxon>Metazoa</taxon>
        <taxon>Spiralia</taxon>
        <taxon>Lophotrochozoa</taxon>
        <taxon>Mollusca</taxon>
        <taxon>Bivalvia</taxon>
        <taxon>Autobranchia</taxon>
        <taxon>Pteriomorphia</taxon>
        <taxon>Mytilida</taxon>
        <taxon>Mytiloidea</taxon>
        <taxon>Mytilidae</taxon>
        <taxon>Mytilinae</taxon>
        <taxon>Mytilus</taxon>
    </lineage>
</organism>
<feature type="transmembrane region" description="Helical" evidence="5">
    <location>
        <begin position="114"/>
        <end position="133"/>
    </location>
</feature>
<dbReference type="Gene3D" id="1.20.1070.10">
    <property type="entry name" value="Rhodopsin 7-helix transmembrane proteins"/>
    <property type="match status" value="1"/>
</dbReference>
<dbReference type="InterPro" id="IPR017452">
    <property type="entry name" value="GPCR_Rhodpsn_7TM"/>
</dbReference>
<feature type="domain" description="G-protein coupled receptors family 1 profile" evidence="6">
    <location>
        <begin position="37"/>
        <end position="312"/>
    </location>
</feature>
<dbReference type="EMBL" id="UYJE01007161">
    <property type="protein sequence ID" value="VDI52242.1"/>
    <property type="molecule type" value="Genomic_DNA"/>
</dbReference>
<evidence type="ECO:0000256" key="5">
    <source>
        <dbReference type="SAM" id="Phobius"/>
    </source>
</evidence>
<proteinExistence type="predicted"/>
<feature type="transmembrane region" description="Helical" evidence="5">
    <location>
        <begin position="22"/>
        <end position="44"/>
    </location>
</feature>
<dbReference type="Proteomes" id="UP000596742">
    <property type="component" value="Unassembled WGS sequence"/>
</dbReference>
<evidence type="ECO:0000256" key="4">
    <source>
        <dbReference type="ARBA" id="ARBA00023136"/>
    </source>
</evidence>
<gene>
    <name evidence="7" type="ORF">MGAL_10B048766</name>
</gene>
<dbReference type="SUPFAM" id="SSF81321">
    <property type="entry name" value="Family A G protein-coupled receptor-like"/>
    <property type="match status" value="1"/>
</dbReference>
<evidence type="ECO:0000313" key="8">
    <source>
        <dbReference type="Proteomes" id="UP000596742"/>
    </source>
</evidence>
<keyword evidence="8" id="KW-1185">Reference proteome</keyword>
<feature type="transmembrane region" description="Helical" evidence="5">
    <location>
        <begin position="296"/>
        <end position="317"/>
    </location>
</feature>
<evidence type="ECO:0000256" key="2">
    <source>
        <dbReference type="ARBA" id="ARBA00022692"/>
    </source>
</evidence>
<reference evidence="7" key="1">
    <citation type="submission" date="2018-11" db="EMBL/GenBank/DDBJ databases">
        <authorList>
            <person name="Alioto T."/>
            <person name="Alioto T."/>
        </authorList>
    </citation>
    <scope>NUCLEOTIDE SEQUENCE</scope>
</reference>
<keyword evidence="4 5" id="KW-0472">Membrane</keyword>
<dbReference type="AlphaFoldDB" id="A0A8B6FM04"/>
<evidence type="ECO:0000259" key="6">
    <source>
        <dbReference type="PROSITE" id="PS50262"/>
    </source>
</evidence>
<evidence type="ECO:0000313" key="7">
    <source>
        <dbReference type="EMBL" id="VDI52242.1"/>
    </source>
</evidence>
<sequence>MSQMNWHPFRLAVVIAKDFYPVYQYFILPIVIFASLTSLLFLIIRCKGERNLHIGDIFIIIVTVMDLVLSVFSVPTLIKLFFIDDGNEYLDHVSCLMLHSFLATHDYVLTFKSLSLSIMAFHRFILVSFLMIAKKILRKRVWMPFLALIFTVVISVLTLNVLDLKMDLISVNSYIEGNKVVQGCVPKIWIQMPISKKWLIIVARPIMTLFLYVSMCVMDVCLIVKMLLMIRWRKQNSSSSIDTTRNIRFLRSVFIMTSVYTMLNLPLAVISIYLLVPEVEEDTFEDFESYYYVSSIGHVLQHSINFLYPTVILLYNLSIKSFRESAKKILCVKCGECGE</sequence>
<feature type="transmembrane region" description="Helical" evidence="5">
    <location>
        <begin position="145"/>
        <end position="162"/>
    </location>
</feature>
<feature type="transmembrane region" description="Helical" evidence="5">
    <location>
        <begin position="206"/>
        <end position="228"/>
    </location>
</feature>
<protein>
    <recommendedName>
        <fullName evidence="6">G-protein coupled receptors family 1 profile domain-containing protein</fullName>
    </recommendedName>
</protein>
<accession>A0A8B6FM04</accession>